<dbReference type="RefSeq" id="YP_009146443.1">
    <property type="nucleotide sequence ID" value="NC_027331.1"/>
</dbReference>
<protein>
    <submittedName>
        <fullName evidence="1">Uncharacterized protein</fullName>
    </submittedName>
</protein>
<gene>
    <name evidence="1" type="ORF">CPT_Moon10</name>
</gene>
<dbReference type="GeneID" id="24721609"/>
<accession>A0A0A0YPX2</accession>
<name>A0A0A0YPX2_9CAUD</name>
<dbReference type="KEGG" id="vg:24721609"/>
<evidence type="ECO:0000313" key="2">
    <source>
        <dbReference type="Proteomes" id="UP000030323"/>
    </source>
</evidence>
<keyword evidence="2" id="KW-1185">Reference proteome</keyword>
<organism evidence="1 2">
    <name type="scientific">Citrobacter phage Moon</name>
    <dbReference type="NCBI Taxonomy" id="1540095"/>
    <lineage>
        <taxon>Viruses</taxon>
        <taxon>Duplodnaviria</taxon>
        <taxon>Heunggongvirae</taxon>
        <taxon>Uroviricota</taxon>
        <taxon>Caudoviricetes</taxon>
        <taxon>Pantevenvirales</taxon>
        <taxon>Straboviridae</taxon>
        <taxon>Tevenvirinae</taxon>
        <taxon>Moonvirus</taxon>
        <taxon>Moonvirus moon</taxon>
    </lineage>
</organism>
<sequence length="153" mass="17830">MKWELGKTYAFANAETFQSGTNGRIREVIESNTDGLFQVSRLDKERYHEEFQVSEVVLSNGAIVDTNVAREMYGFNCDELFLLFENERKHFKEVECNRDFKSPIDDCVYEVEEDVAEAEMPKIEVEGRIVIGSISSEEERLWLIDSLNRIKFK</sequence>
<evidence type="ECO:0000313" key="1">
    <source>
        <dbReference type="EMBL" id="AIX11981.1"/>
    </source>
</evidence>
<dbReference type="Proteomes" id="UP000030323">
    <property type="component" value="Segment"/>
</dbReference>
<reference evidence="1 2" key="1">
    <citation type="journal article" date="2015" name="Genome Announc.">
        <title>Complete Genome Sequence of Citrobacter freundii Myophage Moon.</title>
        <authorList>
            <person name="Edwards G.B."/>
            <person name="Luna A.J."/>
            <person name="Hernandez A.C."/>
            <person name="Kuty Everett G.F."/>
        </authorList>
    </citation>
    <scope>NUCLEOTIDE SEQUENCE [LARGE SCALE GENOMIC DNA]</scope>
</reference>
<proteinExistence type="predicted"/>
<dbReference type="EMBL" id="KM236240">
    <property type="protein sequence ID" value="AIX11981.1"/>
    <property type="molecule type" value="Genomic_DNA"/>
</dbReference>